<protein>
    <submittedName>
        <fullName evidence="4">Fk506 binding protein, putative</fullName>
    </submittedName>
</protein>
<evidence type="ECO:0000256" key="1">
    <source>
        <dbReference type="SAM" id="Coils"/>
    </source>
</evidence>
<dbReference type="RefSeq" id="XP_002787558.1">
    <property type="nucleotide sequence ID" value="XM_002787512.1"/>
</dbReference>
<feature type="compositionally biased region" description="Low complexity" evidence="2">
    <location>
        <begin position="982"/>
        <end position="993"/>
    </location>
</feature>
<sequence>MQTQSPVKPPKKEGQSETEKTLRPTPRPDAMMAASPALSDLSIAIVVAVAGLLVTAACCVMCYGWRNRKRGGVYQLGVTQEPYSHRFGDTDDDWSSSASSEQPHDIEEGDGSRSREMDLLGEEERPTGPSGRGGMDFARVPIELWEDLRRCLSRALREKRAARDEAAKSREALKGYKQLGDLEFRIAKLKAERIELVRDRAIIESDWSSRYSLVKRLNAVLAESQDWYKSLEGLSDRVVVGEGLRRKLEVGMAAVEGRAPSVGIEPATSTSMKACKMVYRSTKQTSGRLYVVIVWHHLCRHHHHRPETKLQQASCPHGGTFIAPEGLLDGYCPPPPPPRLHYSSPVLSGTVLARALLEGVHEGLSSSLICIITDLEGTNLMEEIDLAEETSDAVVSALASGVSMGVEGRINSTPIGRAPPVEAWIPVVVKETEDTVEEWMRLEVWLLSFDRGLVVLRLLDPALGHMYTLGVCVDTDDDDKKGLIETIASRLVGVKTRVSGGRLIDILLAPLSTTLEGSSFSNPELGGLWNKLSMYRDRRQRDLHGVEEESREAANTSVKTTSMLRPVTDIRAIMTPAESPCAAVVNRLISWRPADSIASENALLRLSAAQRPTTPLLMIDVVCYAPMTGKTIAIGQLEMVELCRSVVKAPEFSKTGDTLSQVVKAAIEGRSLKIRPCFPPSLLVTSKPSSDCSQLLWWSPQPEKWLSASEKALPTVTNPTPYSNDYSKFQRMEAEMKAKEEAELEMAKREEDLRQAQERCPLDHEHGPECVELMRSGALGGCSHDHRKEQQLYDMPTKDKLQGADTMRQKANEYLREGNCGLAAVWYRKALLNFDYCFPDSKVDREWFNASKLKCHVSFAICKYKLEDFDEVLSQTHQALKIDHENVKALYWQGMVFMKYKDDYTRAKKSLLAAYRLCPTDPQIRAALNELKCAKREYASKTSKLAKTMITQSHDKEEEGGGNSEDGGQPIESVVEEEEVPETSPVVENESSTGTPSEDPQPSSVTHVGERTQRDKLERLKTTVLKLLVVAVTILIASLAYLLQSMRQRGAPQKPIGLD</sequence>
<feature type="region of interest" description="Disordered" evidence="2">
    <location>
        <begin position="1"/>
        <end position="31"/>
    </location>
</feature>
<proteinExistence type="predicted"/>
<evidence type="ECO:0000256" key="3">
    <source>
        <dbReference type="SAM" id="Phobius"/>
    </source>
</evidence>
<evidence type="ECO:0000256" key="2">
    <source>
        <dbReference type="SAM" id="MobiDB-lite"/>
    </source>
</evidence>
<feature type="region of interest" description="Disordered" evidence="2">
    <location>
        <begin position="87"/>
        <end position="133"/>
    </location>
</feature>
<keyword evidence="5" id="KW-1185">Reference proteome</keyword>
<gene>
    <name evidence="4" type="ORF">Pmar_PMAR012330</name>
</gene>
<dbReference type="OrthoDB" id="2423701at2759"/>
<evidence type="ECO:0000313" key="5">
    <source>
        <dbReference type="Proteomes" id="UP000007800"/>
    </source>
</evidence>
<keyword evidence="3" id="KW-0812">Transmembrane</keyword>
<evidence type="ECO:0000313" key="4">
    <source>
        <dbReference type="EMBL" id="EER19354.1"/>
    </source>
</evidence>
<feature type="compositionally biased region" description="Polar residues" evidence="2">
    <location>
        <begin position="994"/>
        <end position="1006"/>
    </location>
</feature>
<feature type="transmembrane region" description="Helical" evidence="3">
    <location>
        <begin position="41"/>
        <end position="65"/>
    </location>
</feature>
<organism evidence="5">
    <name type="scientific">Perkinsus marinus (strain ATCC 50983 / TXsc)</name>
    <dbReference type="NCBI Taxonomy" id="423536"/>
    <lineage>
        <taxon>Eukaryota</taxon>
        <taxon>Sar</taxon>
        <taxon>Alveolata</taxon>
        <taxon>Perkinsozoa</taxon>
        <taxon>Perkinsea</taxon>
        <taxon>Perkinsida</taxon>
        <taxon>Perkinsidae</taxon>
        <taxon>Perkinsus</taxon>
    </lineage>
</organism>
<dbReference type="EMBL" id="GG671079">
    <property type="protein sequence ID" value="EER19354.1"/>
    <property type="molecule type" value="Genomic_DNA"/>
</dbReference>
<name>C5K719_PERM5</name>
<feature type="compositionally biased region" description="Basic and acidic residues" evidence="2">
    <location>
        <begin position="10"/>
        <end position="22"/>
    </location>
</feature>
<keyword evidence="3" id="KW-0472">Membrane</keyword>
<feature type="compositionally biased region" description="Basic and acidic residues" evidence="2">
    <location>
        <begin position="102"/>
        <end position="126"/>
    </location>
</feature>
<feature type="transmembrane region" description="Helical" evidence="3">
    <location>
        <begin position="1024"/>
        <end position="1043"/>
    </location>
</feature>
<keyword evidence="3" id="KW-1133">Transmembrane helix</keyword>
<dbReference type="InParanoid" id="C5K719"/>
<reference evidence="4 5" key="1">
    <citation type="submission" date="2008-07" db="EMBL/GenBank/DDBJ databases">
        <authorList>
            <person name="El-Sayed N."/>
            <person name="Caler E."/>
            <person name="Inman J."/>
            <person name="Amedeo P."/>
            <person name="Hass B."/>
            <person name="Wortman J."/>
        </authorList>
    </citation>
    <scope>NUCLEOTIDE SEQUENCE [LARGE SCALE GENOMIC DNA]</scope>
    <source>
        <strain evidence="5">ATCC 50983 / TXsc</strain>
    </source>
</reference>
<dbReference type="Gene3D" id="1.25.40.10">
    <property type="entry name" value="Tetratricopeptide repeat domain"/>
    <property type="match status" value="1"/>
</dbReference>
<dbReference type="InterPro" id="IPR050754">
    <property type="entry name" value="FKBP4/5/8-like"/>
</dbReference>
<dbReference type="AlphaFoldDB" id="C5K719"/>
<dbReference type="PANTHER" id="PTHR46512">
    <property type="entry name" value="PEPTIDYLPROLYL ISOMERASE"/>
    <property type="match status" value="1"/>
</dbReference>
<dbReference type="SUPFAM" id="SSF48452">
    <property type="entry name" value="TPR-like"/>
    <property type="match status" value="1"/>
</dbReference>
<dbReference type="GeneID" id="9039615"/>
<dbReference type="Proteomes" id="UP000007800">
    <property type="component" value="Unassembled WGS sequence"/>
</dbReference>
<keyword evidence="1" id="KW-0175">Coiled coil</keyword>
<dbReference type="InterPro" id="IPR011990">
    <property type="entry name" value="TPR-like_helical_dom_sf"/>
</dbReference>
<feature type="coiled-coil region" evidence="1">
    <location>
        <begin position="732"/>
        <end position="759"/>
    </location>
</feature>
<feature type="region of interest" description="Disordered" evidence="2">
    <location>
        <begin position="975"/>
        <end position="1014"/>
    </location>
</feature>
<accession>C5K719</accession>